<evidence type="ECO:0000256" key="2">
    <source>
        <dbReference type="ARBA" id="ARBA00022679"/>
    </source>
</evidence>
<protein>
    <submittedName>
        <fullName evidence="6">UTP--glucose-1-phosphate uridylyltransferase</fullName>
    </submittedName>
</protein>
<evidence type="ECO:0000256" key="4">
    <source>
        <dbReference type="PIRSR" id="PIRSR000806-1"/>
    </source>
</evidence>
<dbReference type="AlphaFoldDB" id="A0A849HA47"/>
<feature type="binding site" evidence="5">
    <location>
        <position position="156"/>
    </location>
    <ligand>
        <name>UTP</name>
        <dbReference type="ChEBI" id="CHEBI:46398"/>
    </ligand>
</feature>
<reference evidence="6 7" key="1">
    <citation type="submission" date="2020-04" db="EMBL/GenBank/DDBJ databases">
        <title>Knoellia sp. isolate from air conditioner.</title>
        <authorList>
            <person name="Chea S."/>
            <person name="Kim D.-U."/>
        </authorList>
    </citation>
    <scope>NUCLEOTIDE SEQUENCE [LARGE SCALE GENOMIC DNA]</scope>
    <source>
        <strain evidence="6 7">DB2414S</strain>
    </source>
</reference>
<feature type="binding site" evidence="4">
    <location>
        <position position="185"/>
    </location>
    <ligand>
        <name>substrate</name>
    </ligand>
</feature>
<proteinExistence type="inferred from homology"/>
<dbReference type="Gene3D" id="3.90.550.10">
    <property type="entry name" value="Spore Coat Polysaccharide Biosynthesis Protein SpsA, Chain A"/>
    <property type="match status" value="1"/>
</dbReference>
<evidence type="ECO:0000256" key="3">
    <source>
        <dbReference type="ARBA" id="ARBA00022695"/>
    </source>
</evidence>
<feature type="binding site" evidence="5">
    <location>
        <position position="184"/>
    </location>
    <ligand>
        <name>UTP</name>
        <dbReference type="ChEBI" id="CHEBI:46398"/>
    </ligand>
</feature>
<dbReference type="GO" id="GO:0006011">
    <property type="term" value="P:UDP-alpha-D-glucose metabolic process"/>
    <property type="evidence" value="ECO:0007669"/>
    <property type="project" value="InterPro"/>
</dbReference>
<dbReference type="RefSeq" id="WP_171243802.1">
    <property type="nucleotide sequence ID" value="NZ_JABEPQ010000002.1"/>
</dbReference>
<feature type="binding site" evidence="5">
    <location>
        <position position="215"/>
    </location>
    <ligand>
        <name>UTP</name>
        <dbReference type="ChEBI" id="CHEBI:46398"/>
    </ligand>
</feature>
<dbReference type="PANTHER" id="PTHR43511">
    <property type="match status" value="1"/>
</dbReference>
<dbReference type="Gene3D" id="2.160.10.10">
    <property type="entry name" value="Hexapeptide repeat proteins"/>
    <property type="match status" value="1"/>
</dbReference>
<dbReference type="EMBL" id="JABEPQ010000002">
    <property type="protein sequence ID" value="NNM46740.1"/>
    <property type="molecule type" value="Genomic_DNA"/>
</dbReference>
<gene>
    <name evidence="6" type="ORF">HJG52_12070</name>
</gene>
<keyword evidence="3 6" id="KW-0548">Nucleotidyltransferase</keyword>
<feature type="binding site" evidence="5">
    <location>
        <position position="362"/>
    </location>
    <ligand>
        <name>UTP</name>
        <dbReference type="ChEBI" id="CHEBI:46398"/>
    </ligand>
</feature>
<evidence type="ECO:0000256" key="1">
    <source>
        <dbReference type="ARBA" id="ARBA00010401"/>
    </source>
</evidence>
<dbReference type="SUPFAM" id="SSF53448">
    <property type="entry name" value="Nucleotide-diphospho-sugar transferases"/>
    <property type="match status" value="1"/>
</dbReference>
<sequence length="464" mass="51135">MSDAGLAAAVERMRDRDIDERAIRVFEHYYRELEAGSTGLIPESSIDPIGDVQALDDLDVTEQERAEALGRTAVVKLNGGLGTSMGLSGPKSVLEVRDGLSFLDVIARQVLALRKHYDVQVPLLLMDSFRTRDASLRVLDAYPDLAVDGLPLDFLQNAEPKLLADDLTPVDWPANPDLEWCPPGHGDVYVALLASGILKTLQDKGFRYVFLSNSDNLGATCDPTIPAWMAREDIPYVAEVCHRTANDRKGGHLAIRKSDGQLVLRDSAMTPEEDQHFFQDEHRHRLFHANNLWVDIEVLATALEQRDGVLGLPIIVNRKTVDPSRKDTPKVIQVESAMGAAIEVFEGSRALQVPRSRFRPVKTTNELLLLRSDLFALDDESRVVARSDRPDPRVDLDDHYKLIDDFDSRFPSGAPSLVDCTSLTVHADATFGAGVRCVGDVVVEGDEPIRVEDGATLDGKLSVS</sequence>
<dbReference type="Proteomes" id="UP000588586">
    <property type="component" value="Unassembled WGS sequence"/>
</dbReference>
<evidence type="ECO:0000313" key="7">
    <source>
        <dbReference type="Proteomes" id="UP000588586"/>
    </source>
</evidence>
<dbReference type="Pfam" id="PF01704">
    <property type="entry name" value="UDPGP"/>
    <property type="match status" value="1"/>
</dbReference>
<keyword evidence="2 6" id="KW-0808">Transferase</keyword>
<name>A0A849HA47_9MICO</name>
<dbReference type="InterPro" id="IPR002618">
    <property type="entry name" value="UDPGP_fam"/>
</dbReference>
<comment type="similarity">
    <text evidence="1">Belongs to the UDPGP type 1 family.</text>
</comment>
<dbReference type="PIRSF" id="PIRSF000806">
    <property type="entry name" value="UDPGP"/>
    <property type="match status" value="1"/>
</dbReference>
<dbReference type="InterPro" id="IPR029044">
    <property type="entry name" value="Nucleotide-diphossugar_trans"/>
</dbReference>
<keyword evidence="7" id="KW-1185">Reference proteome</keyword>
<evidence type="ECO:0000256" key="5">
    <source>
        <dbReference type="PIRSR" id="PIRSR000806-2"/>
    </source>
</evidence>
<accession>A0A849HA47</accession>
<comment type="caution">
    <text evidence="6">The sequence shown here is derived from an EMBL/GenBank/DDBJ whole genome shotgun (WGS) entry which is preliminary data.</text>
</comment>
<dbReference type="GO" id="GO:0003983">
    <property type="term" value="F:UTP:glucose-1-phosphate uridylyltransferase activity"/>
    <property type="evidence" value="ECO:0007669"/>
    <property type="project" value="InterPro"/>
</dbReference>
<evidence type="ECO:0000313" key="6">
    <source>
        <dbReference type="EMBL" id="NNM46740.1"/>
    </source>
</evidence>
<feature type="binding site" evidence="5">
    <location>
        <position position="91"/>
    </location>
    <ligand>
        <name>UTP</name>
        <dbReference type="ChEBI" id="CHEBI:46398"/>
    </ligand>
</feature>
<dbReference type="InterPro" id="IPR016267">
    <property type="entry name" value="UDPGP_trans"/>
</dbReference>
<organism evidence="6 7">
    <name type="scientific">Knoellia koreensis</name>
    <dbReference type="NCBI Taxonomy" id="2730921"/>
    <lineage>
        <taxon>Bacteria</taxon>
        <taxon>Bacillati</taxon>
        <taxon>Actinomycetota</taxon>
        <taxon>Actinomycetes</taxon>
        <taxon>Micrococcales</taxon>
        <taxon>Intrasporangiaceae</taxon>
        <taxon>Knoellia</taxon>
    </lineage>
</organism>